<dbReference type="SUPFAM" id="SSF56059">
    <property type="entry name" value="Glutathione synthetase ATP-binding domain-like"/>
    <property type="match status" value="1"/>
</dbReference>
<keyword evidence="2" id="KW-0963">Cytoplasm</keyword>
<evidence type="ECO:0000256" key="1">
    <source>
        <dbReference type="ARBA" id="ARBA00004496"/>
    </source>
</evidence>
<comment type="subcellular location">
    <subcellularLocation>
        <location evidence="1">Cytoplasm</location>
    </subcellularLocation>
</comment>
<organism evidence="7 8">
    <name type="scientific">Aphidius gifuensis</name>
    <name type="common">Parasitoid wasp</name>
    <dbReference type="NCBI Taxonomy" id="684658"/>
    <lineage>
        <taxon>Eukaryota</taxon>
        <taxon>Metazoa</taxon>
        <taxon>Ecdysozoa</taxon>
        <taxon>Arthropoda</taxon>
        <taxon>Hexapoda</taxon>
        <taxon>Insecta</taxon>
        <taxon>Pterygota</taxon>
        <taxon>Neoptera</taxon>
        <taxon>Endopterygota</taxon>
        <taxon>Hymenoptera</taxon>
        <taxon>Apocrita</taxon>
        <taxon>Ichneumonoidea</taxon>
        <taxon>Braconidae</taxon>
        <taxon>Aphidiinae</taxon>
        <taxon>Aphidius</taxon>
    </lineage>
</organism>
<keyword evidence="3" id="KW-0436">Ligase</keyword>
<dbReference type="Pfam" id="PF03133">
    <property type="entry name" value="TTL"/>
    <property type="match status" value="1"/>
</dbReference>
<comment type="caution">
    <text evidence="7">The sequence shown here is derived from an EMBL/GenBank/DDBJ whole genome shotgun (WGS) entry which is preliminary data.</text>
</comment>
<evidence type="ECO:0000256" key="3">
    <source>
        <dbReference type="ARBA" id="ARBA00022598"/>
    </source>
</evidence>
<reference evidence="7 8" key="1">
    <citation type="submission" date="2020-08" db="EMBL/GenBank/DDBJ databases">
        <title>Aphidius gifuensis genome sequencing and assembly.</title>
        <authorList>
            <person name="Du Z."/>
        </authorList>
    </citation>
    <scope>NUCLEOTIDE SEQUENCE [LARGE SCALE GENOMIC DNA]</scope>
    <source>
        <strain evidence="7">YNYX2018</strain>
        <tissue evidence="7">Adults</tissue>
    </source>
</reference>
<evidence type="ECO:0000313" key="8">
    <source>
        <dbReference type="Proteomes" id="UP000639338"/>
    </source>
</evidence>
<dbReference type="PANTHER" id="PTHR45870:SF2">
    <property type="entry name" value="TUBULIN MONOGLYCYLASE TTLL3"/>
    <property type="match status" value="1"/>
</dbReference>
<proteinExistence type="predicted"/>
<dbReference type="PROSITE" id="PS51221">
    <property type="entry name" value="TTL"/>
    <property type="match status" value="1"/>
</dbReference>
<dbReference type="GO" id="GO:0003341">
    <property type="term" value="P:cilium movement"/>
    <property type="evidence" value="ECO:0007669"/>
    <property type="project" value="TreeGrafter"/>
</dbReference>
<evidence type="ECO:0000256" key="4">
    <source>
        <dbReference type="ARBA" id="ARBA00022741"/>
    </source>
</evidence>
<sequence length="776" mass="90889">MYFHFIKKIVDNKKKTIKGFIDDMNSSRRSEFKQDSQTIQRKIMQESTSESSDSTQVDNKKSKNHVKLKKNLSMQSSLNSTSKLEDPMMSCWMAEVEEPTSIRNSFKSHESSTVVSPTPIESCFNCPKDTPSLVDESVHSTVIGSDDLTKKERNRKEFYYTVKAKVEKAVNEHKIFLIRGELPMLIKALEDRGWIQKYESVKTRMKPYNSTVNTNEISFDDIKLDDYDFNEKTLIYSFLSKIPPDFIWDCRNDFVEWDLSIENHVFLNRFQRPSVYTSKLGMAQVLEDAKWHYEENVSSVIFPRSYNPSRDVKDFLDDFRRTAAVGLLKWFLNSFREADVKHRNLPISVSCLEFAVKRCEEYLDDDDDIQDNVDETDINKVTEDEWKIFLENYSQAVHHGSDSVNDEENKQARLEKCYLSTCKILEKMQNIDPQYEINGTKNIWILKPSNLCCGNGIIMSHCIDDILRRVNAKPKNYYAVQKYIEKPLLIRGTKFDIRVWYLVTCTFPLTIWIFEEALLRFSSQTYNISSYHEAIHLCNTAIQQKYDYEKRRRRRRGYTDETTESIRDQGWDCTMLNEYLKNIGYEGEPYYDEVYQKMTESIILMMLASQEHMDRRKYTFELYGADFMVMDDLSVWLIEINTNPRMHPPSSKITQRLYDNVLESLVKVLMDLPNNPNADTGGFRQVYKQHVSDFEPYLGPGLIVMGKRMTLHEHQTDDNENTSKINICSTSTRQNRAQTAPPTIARRLRDSKIVDFVDCLDGKLHSTILLDVDNRK</sequence>
<dbReference type="GO" id="GO:0005524">
    <property type="term" value="F:ATP binding"/>
    <property type="evidence" value="ECO:0007669"/>
    <property type="project" value="UniProtKB-KW"/>
</dbReference>
<evidence type="ECO:0008006" key="9">
    <source>
        <dbReference type="Google" id="ProtNLM"/>
    </source>
</evidence>
<dbReference type="Gene3D" id="3.30.470.20">
    <property type="entry name" value="ATP-grasp fold, B domain"/>
    <property type="match status" value="1"/>
</dbReference>
<keyword evidence="4" id="KW-0547">Nucleotide-binding</keyword>
<dbReference type="PANTHER" id="PTHR45870">
    <property type="entry name" value="TUBULIN MONOGLYCYLASE TTLL3"/>
    <property type="match status" value="1"/>
</dbReference>
<feature type="compositionally biased region" description="Low complexity" evidence="6">
    <location>
        <begin position="45"/>
        <end position="57"/>
    </location>
</feature>
<dbReference type="EMBL" id="JACMRX010000001">
    <property type="protein sequence ID" value="KAF7997826.1"/>
    <property type="molecule type" value="Genomic_DNA"/>
</dbReference>
<feature type="region of interest" description="Disordered" evidence="6">
    <location>
        <begin position="43"/>
        <end position="82"/>
    </location>
</feature>
<evidence type="ECO:0000256" key="6">
    <source>
        <dbReference type="SAM" id="MobiDB-lite"/>
    </source>
</evidence>
<dbReference type="GO" id="GO:0060271">
    <property type="term" value="P:cilium assembly"/>
    <property type="evidence" value="ECO:0007669"/>
    <property type="project" value="TreeGrafter"/>
</dbReference>
<evidence type="ECO:0000256" key="5">
    <source>
        <dbReference type="ARBA" id="ARBA00022840"/>
    </source>
</evidence>
<evidence type="ECO:0000256" key="2">
    <source>
        <dbReference type="ARBA" id="ARBA00022490"/>
    </source>
</evidence>
<dbReference type="GO" id="GO:0015630">
    <property type="term" value="C:microtubule cytoskeleton"/>
    <property type="evidence" value="ECO:0007669"/>
    <property type="project" value="TreeGrafter"/>
</dbReference>
<dbReference type="InterPro" id="IPR051437">
    <property type="entry name" value="TTLL_monoglycylase"/>
</dbReference>
<dbReference type="InterPro" id="IPR004344">
    <property type="entry name" value="TTL/TTLL_fam"/>
</dbReference>
<gene>
    <name evidence="7" type="ORF">HCN44_009224</name>
</gene>
<keyword evidence="8" id="KW-1185">Reference proteome</keyword>
<keyword evidence="5" id="KW-0067">ATP-binding</keyword>
<dbReference type="GO" id="GO:0005930">
    <property type="term" value="C:axoneme"/>
    <property type="evidence" value="ECO:0007669"/>
    <property type="project" value="TreeGrafter"/>
</dbReference>
<dbReference type="OrthoDB" id="202825at2759"/>
<evidence type="ECO:0000313" key="7">
    <source>
        <dbReference type="EMBL" id="KAF7997826.1"/>
    </source>
</evidence>
<name>A0A834Y393_APHGI</name>
<accession>A0A834Y393</accession>
<dbReference type="AlphaFoldDB" id="A0A834Y393"/>
<protein>
    <recommendedName>
        <fullName evidence="9">Tubulin glycylase 3A</fullName>
    </recommendedName>
</protein>
<dbReference type="GO" id="GO:0070736">
    <property type="term" value="F:protein-glycine ligase activity, initiating"/>
    <property type="evidence" value="ECO:0007669"/>
    <property type="project" value="TreeGrafter"/>
</dbReference>
<dbReference type="Proteomes" id="UP000639338">
    <property type="component" value="Unassembled WGS sequence"/>
</dbReference>